<sequence length="480" mass="52315">MNRLLVATTGALLLTASGCTRTEEEKHDCEPEAFDLSTCDRSGFASVKAEGIWNLNITLDGVDSQGSIRFLPDKPLLLGTALTVRKVEGDTFFVASDFQTASTPAPVRFVLAGCQAPSPDRVQGEFRRCVNGEADLRGTFEAAHVKWAEGEQQASGVELVSETTLPRGQPVDVFVADGYAYVTALASGLFVYNVKDPAHPEKVAEISPKSDIWYRSWVKGTVLYISSYNEGLLVYDVSNPAAPKRLAALPSPSVQGWGLAVEQDRLFLMSPDPNAEVLIYDISTPTKPALQSRYYVEDSIVGKGQIPVEGVVLNNRLYIGHWRYGLAVADVTDPKKPAPLGNFKYDNATSRPVAVGQIGDRLIAFESSEGWKSMIRALDVTDPQHISQVGQFEMGPESTVGGLTLVGSKLYVAHNQDGLRILEMSNPSTPRQLAYYNTWRETDSGRGQTFLEGLNGVRVPGDGFIYATETSRGLLVFREP</sequence>
<proteinExistence type="predicted"/>
<gene>
    <name evidence="1" type="ORF">F0U60_17140</name>
</gene>
<dbReference type="RefSeq" id="WP_395820860.1">
    <property type="nucleotide sequence ID" value="NZ_CP043494.1"/>
</dbReference>
<dbReference type="Gene3D" id="2.130.10.10">
    <property type="entry name" value="YVTN repeat-like/Quinoprotein amine dehydrogenase"/>
    <property type="match status" value="1"/>
</dbReference>
<evidence type="ECO:0000313" key="2">
    <source>
        <dbReference type="Proteomes" id="UP001611383"/>
    </source>
</evidence>
<protein>
    <recommendedName>
        <fullName evidence="3">Lipoprotein</fullName>
    </recommendedName>
</protein>
<dbReference type="PROSITE" id="PS51257">
    <property type="entry name" value="PROKAR_LIPOPROTEIN"/>
    <property type="match status" value="1"/>
</dbReference>
<dbReference type="InterPro" id="IPR013211">
    <property type="entry name" value="LVIVD"/>
</dbReference>
<organism evidence="1 2">
    <name type="scientific">Archangium minus</name>
    <dbReference type="NCBI Taxonomy" id="83450"/>
    <lineage>
        <taxon>Bacteria</taxon>
        <taxon>Pseudomonadati</taxon>
        <taxon>Myxococcota</taxon>
        <taxon>Myxococcia</taxon>
        <taxon>Myxococcales</taxon>
        <taxon>Cystobacterineae</taxon>
        <taxon>Archangiaceae</taxon>
        <taxon>Archangium</taxon>
    </lineage>
</organism>
<evidence type="ECO:0008006" key="3">
    <source>
        <dbReference type="Google" id="ProtNLM"/>
    </source>
</evidence>
<dbReference type="SUPFAM" id="SSF101908">
    <property type="entry name" value="Putative isomerase YbhE"/>
    <property type="match status" value="1"/>
</dbReference>
<evidence type="ECO:0000313" key="1">
    <source>
        <dbReference type="EMBL" id="WNG45631.1"/>
    </source>
</evidence>
<dbReference type="InterPro" id="IPR015943">
    <property type="entry name" value="WD40/YVTN_repeat-like_dom_sf"/>
</dbReference>
<reference evidence="1 2" key="1">
    <citation type="submission" date="2019-08" db="EMBL/GenBank/DDBJ databases">
        <title>Archangium and Cystobacter genomes.</title>
        <authorList>
            <person name="Chen I.-C.K."/>
            <person name="Wielgoss S."/>
        </authorList>
    </citation>
    <scope>NUCLEOTIDE SEQUENCE [LARGE SCALE GENOMIC DNA]</scope>
    <source>
        <strain evidence="1 2">Cbm 6</strain>
    </source>
</reference>
<accession>A0ABY9WP99</accession>
<name>A0ABY9WP99_9BACT</name>
<keyword evidence="2" id="KW-1185">Reference proteome</keyword>
<dbReference type="EMBL" id="CP043494">
    <property type="protein sequence ID" value="WNG45631.1"/>
    <property type="molecule type" value="Genomic_DNA"/>
</dbReference>
<dbReference type="Pfam" id="PF08309">
    <property type="entry name" value="LVIVD"/>
    <property type="match status" value="4"/>
</dbReference>
<dbReference type="Proteomes" id="UP001611383">
    <property type="component" value="Chromosome"/>
</dbReference>